<dbReference type="EMBL" id="SOML01000005">
    <property type="protein sequence ID" value="TFD96424.1"/>
    <property type="molecule type" value="Genomic_DNA"/>
</dbReference>
<dbReference type="GO" id="GO:0046872">
    <property type="term" value="F:metal ion binding"/>
    <property type="evidence" value="ECO:0007669"/>
    <property type="project" value="UniProtKB-KW"/>
</dbReference>
<evidence type="ECO:0000313" key="5">
    <source>
        <dbReference type="EMBL" id="TFD96424.1"/>
    </source>
</evidence>
<dbReference type="Proteomes" id="UP000297861">
    <property type="component" value="Unassembled WGS sequence"/>
</dbReference>
<proteinExistence type="predicted"/>
<dbReference type="CDD" id="cd01335">
    <property type="entry name" value="Radical_SAM"/>
    <property type="match status" value="1"/>
</dbReference>
<evidence type="ECO:0000256" key="2">
    <source>
        <dbReference type="ARBA" id="ARBA00023004"/>
    </source>
</evidence>
<comment type="caution">
    <text evidence="5">The sequence shown here is derived from an EMBL/GenBank/DDBJ whole genome shotgun (WGS) entry which is preliminary data.</text>
</comment>
<dbReference type="PANTHER" id="PTHR43432:SF6">
    <property type="entry name" value="RADICAL SAM CORE DOMAIN-CONTAINING PROTEIN"/>
    <property type="match status" value="1"/>
</dbReference>
<keyword evidence="1" id="KW-0479">Metal-binding</keyword>
<evidence type="ECO:0000256" key="3">
    <source>
        <dbReference type="ARBA" id="ARBA00023014"/>
    </source>
</evidence>
<dbReference type="SUPFAM" id="SSF102114">
    <property type="entry name" value="Radical SAM enzymes"/>
    <property type="match status" value="1"/>
</dbReference>
<keyword evidence="3" id="KW-0411">Iron-sulfur</keyword>
<gene>
    <name evidence="5" type="ORF">E2605_09660</name>
</gene>
<dbReference type="PANTHER" id="PTHR43432">
    <property type="entry name" value="SLR0285 PROTEIN"/>
    <property type="match status" value="1"/>
</dbReference>
<dbReference type="Pfam" id="PF04055">
    <property type="entry name" value="Radical_SAM"/>
    <property type="match status" value="1"/>
</dbReference>
<dbReference type="InterPro" id="IPR006638">
    <property type="entry name" value="Elp3/MiaA/NifB-like_rSAM"/>
</dbReference>
<dbReference type="SMART" id="SM00729">
    <property type="entry name" value="Elp3"/>
    <property type="match status" value="1"/>
</dbReference>
<keyword evidence="2" id="KW-0408">Iron</keyword>
<dbReference type="OrthoDB" id="9785699at2"/>
<accession>A0A4Y8L2P8</accession>
<dbReference type="SFLD" id="SFLDS00029">
    <property type="entry name" value="Radical_SAM"/>
    <property type="match status" value="1"/>
</dbReference>
<feature type="domain" description="Elp3/MiaA/NifB-like radical SAM core" evidence="4">
    <location>
        <begin position="22"/>
        <end position="233"/>
    </location>
</feature>
<dbReference type="GO" id="GO:0003824">
    <property type="term" value="F:catalytic activity"/>
    <property type="evidence" value="ECO:0007669"/>
    <property type="project" value="InterPro"/>
</dbReference>
<reference evidence="5 6" key="1">
    <citation type="submission" date="2019-03" db="EMBL/GenBank/DDBJ databases">
        <title>San Antonio Military Medical Center submission to MRSN (WRAIR), pending publication.</title>
        <authorList>
            <person name="Blyth D.M."/>
            <person name="Mccarthy S.L."/>
            <person name="Schall S.E."/>
            <person name="Stam J.A."/>
            <person name="Ong A.C."/>
            <person name="Mcgann P.T."/>
        </authorList>
    </citation>
    <scope>NUCLEOTIDE SEQUENCE [LARGE SCALE GENOMIC DNA]</scope>
    <source>
        <strain evidence="5 6">MRSN571793</strain>
    </source>
</reference>
<dbReference type="SFLD" id="SFLDG01084">
    <property type="entry name" value="Uncharacterised_Radical_SAM_Su"/>
    <property type="match status" value="1"/>
</dbReference>
<name>A0A4Y8L2P8_9BACT</name>
<sequence length="273" mass="32149">MKMKIKEMAVRSYLTASKLPDADYVINPYVGCTHKCIYCYAEFMKRFTNHKEDWGSFLDIKVSDIKSDYNKKEGTSILIGSVTDAYNAFEKKYGITREILKNLLNAKCHVEVLTKSDLVLRDIDLFKQIADFRVGISLNTLDDSFRKKIEPGAPNIQRRINALKELHMSGIKTCLFMSPIFPEITNFKQIIDETKDFVDFFCFENLNLRGAYASRVLNLINQDYQHLNDIYKEIYKNKNMVYWENMSNEIDDYCLSRKLNYKLYFYHEKIRKA</sequence>
<evidence type="ECO:0000313" key="6">
    <source>
        <dbReference type="Proteomes" id="UP000297861"/>
    </source>
</evidence>
<dbReference type="InterPro" id="IPR007197">
    <property type="entry name" value="rSAM"/>
</dbReference>
<evidence type="ECO:0000256" key="1">
    <source>
        <dbReference type="ARBA" id="ARBA00022723"/>
    </source>
</evidence>
<organism evidence="5 6">
    <name type="scientific">Dysgonomonas capnocytophagoides</name>
    <dbReference type="NCBI Taxonomy" id="45254"/>
    <lineage>
        <taxon>Bacteria</taxon>
        <taxon>Pseudomonadati</taxon>
        <taxon>Bacteroidota</taxon>
        <taxon>Bacteroidia</taxon>
        <taxon>Bacteroidales</taxon>
        <taxon>Dysgonomonadaceae</taxon>
        <taxon>Dysgonomonas</taxon>
    </lineage>
</organism>
<dbReference type="Gene3D" id="3.80.30.30">
    <property type="match status" value="1"/>
</dbReference>
<protein>
    <submittedName>
        <fullName evidence="5">Radical SAM protein</fullName>
    </submittedName>
</protein>
<evidence type="ECO:0000259" key="4">
    <source>
        <dbReference type="SMART" id="SM00729"/>
    </source>
</evidence>
<dbReference type="AlphaFoldDB" id="A0A4Y8L2P8"/>
<keyword evidence="6" id="KW-1185">Reference proteome</keyword>
<dbReference type="InterPro" id="IPR058240">
    <property type="entry name" value="rSAM_sf"/>
</dbReference>
<dbReference type="InterPro" id="IPR040086">
    <property type="entry name" value="MJ0683-like"/>
</dbReference>
<dbReference type="GO" id="GO:0051536">
    <property type="term" value="F:iron-sulfur cluster binding"/>
    <property type="evidence" value="ECO:0007669"/>
    <property type="project" value="UniProtKB-KW"/>
</dbReference>